<dbReference type="AlphaFoldDB" id="A0A2C6KHZ9"/>
<dbReference type="GO" id="GO:0048500">
    <property type="term" value="C:signal recognition particle"/>
    <property type="evidence" value="ECO:0007669"/>
    <property type="project" value="InterPro"/>
</dbReference>
<name>A0A2C6KHZ9_9APIC</name>
<comment type="caution">
    <text evidence="2">The sequence shown here is derived from an EMBL/GenBank/DDBJ whole genome shotgun (WGS) entry which is preliminary data.</text>
</comment>
<dbReference type="SUPFAM" id="SSF54762">
    <property type="entry name" value="Signal recognition particle alu RNA binding heterodimer, SRP9/14"/>
    <property type="match status" value="1"/>
</dbReference>
<reference evidence="2 3" key="1">
    <citation type="journal article" date="2017" name="Int. J. Parasitol.">
        <title>The genome of the protozoan parasite Cystoisospora suis and a reverse vaccinology approach to identify vaccine candidates.</title>
        <authorList>
            <person name="Palmieri N."/>
            <person name="Shrestha A."/>
            <person name="Ruttkowski B."/>
            <person name="Beck T."/>
            <person name="Vogl C."/>
            <person name="Tomley F."/>
            <person name="Blake D.P."/>
            <person name="Joachim A."/>
        </authorList>
    </citation>
    <scope>NUCLEOTIDE SEQUENCE [LARGE SCALE GENOMIC DNA]</scope>
    <source>
        <strain evidence="2 3">Wien I</strain>
    </source>
</reference>
<accession>A0A2C6KHZ9</accession>
<dbReference type="Proteomes" id="UP000221165">
    <property type="component" value="Unassembled WGS sequence"/>
</dbReference>
<evidence type="ECO:0000313" key="3">
    <source>
        <dbReference type="Proteomes" id="UP000221165"/>
    </source>
</evidence>
<dbReference type="GO" id="GO:0008312">
    <property type="term" value="F:7S RNA binding"/>
    <property type="evidence" value="ECO:0007669"/>
    <property type="project" value="InterPro"/>
</dbReference>
<dbReference type="GeneID" id="94432772"/>
<dbReference type="OrthoDB" id="360923at2759"/>
<evidence type="ECO:0000256" key="1">
    <source>
        <dbReference type="SAM" id="MobiDB-lite"/>
    </source>
</evidence>
<dbReference type="GO" id="GO:0006614">
    <property type="term" value="P:SRP-dependent cotranslational protein targeting to membrane"/>
    <property type="evidence" value="ECO:0007669"/>
    <property type="project" value="InterPro"/>
</dbReference>
<keyword evidence="3" id="KW-1185">Reference proteome</keyword>
<dbReference type="VEuPathDB" id="ToxoDB:CSUI_009445"/>
<feature type="compositionally biased region" description="Low complexity" evidence="1">
    <location>
        <begin position="54"/>
        <end position="79"/>
    </location>
</feature>
<proteinExistence type="predicted"/>
<organism evidence="2 3">
    <name type="scientific">Cystoisospora suis</name>
    <dbReference type="NCBI Taxonomy" id="483139"/>
    <lineage>
        <taxon>Eukaryota</taxon>
        <taxon>Sar</taxon>
        <taxon>Alveolata</taxon>
        <taxon>Apicomplexa</taxon>
        <taxon>Conoidasida</taxon>
        <taxon>Coccidia</taxon>
        <taxon>Eucoccidiorida</taxon>
        <taxon>Eimeriorina</taxon>
        <taxon>Sarcocystidae</taxon>
        <taxon>Cystoisospora</taxon>
    </lineage>
</organism>
<sequence>MIKYRREAGELKLKVTDNVTCLKYRASSPADLKNIDRFGRMFLQWTLIKSISSPDHLPLDLLPGSGKETKSSSSSQRHSQGSHDGEPPKKTRRRKRGD</sequence>
<dbReference type="InterPro" id="IPR009018">
    <property type="entry name" value="Signal_recog_particle_SRP9/14"/>
</dbReference>
<dbReference type="EMBL" id="MIGC01005630">
    <property type="protein sequence ID" value="PHJ16739.1"/>
    <property type="molecule type" value="Genomic_DNA"/>
</dbReference>
<dbReference type="RefSeq" id="XP_067918464.1">
    <property type="nucleotide sequence ID" value="XM_068069561.1"/>
</dbReference>
<gene>
    <name evidence="2" type="ORF">CSUI_009445</name>
</gene>
<feature type="region of interest" description="Disordered" evidence="1">
    <location>
        <begin position="54"/>
        <end position="98"/>
    </location>
</feature>
<protein>
    <submittedName>
        <fullName evidence="2">Signal recognition particle domain-containing protein</fullName>
    </submittedName>
</protein>
<evidence type="ECO:0000313" key="2">
    <source>
        <dbReference type="EMBL" id="PHJ16739.1"/>
    </source>
</evidence>
<dbReference type="Gene3D" id="3.30.720.10">
    <property type="entry name" value="Signal recognition particle alu RNA binding heterodimer, srp9/1"/>
    <property type="match status" value="1"/>
</dbReference>